<accession>A0AA48GQS6</accession>
<keyword evidence="1" id="KW-0808">Transferase</keyword>
<dbReference type="Proteomes" id="UP001228113">
    <property type="component" value="Chromosome"/>
</dbReference>
<name>A0AA48GQS6_9BACT</name>
<dbReference type="EMBL" id="AP027081">
    <property type="protein sequence ID" value="BDU75867.1"/>
    <property type="molecule type" value="Genomic_DNA"/>
</dbReference>
<organism evidence="1 2">
    <name type="scientific">Mesoterricola sediminis</name>
    <dbReference type="NCBI Taxonomy" id="2927980"/>
    <lineage>
        <taxon>Bacteria</taxon>
        <taxon>Pseudomonadati</taxon>
        <taxon>Acidobacteriota</taxon>
        <taxon>Holophagae</taxon>
        <taxon>Holophagales</taxon>
        <taxon>Holophagaceae</taxon>
        <taxon>Mesoterricola</taxon>
    </lineage>
</organism>
<gene>
    <name evidence="1" type="ORF">METESE_08250</name>
</gene>
<dbReference type="GO" id="GO:0016301">
    <property type="term" value="F:kinase activity"/>
    <property type="evidence" value="ECO:0007669"/>
    <property type="project" value="UniProtKB-KW"/>
</dbReference>
<proteinExistence type="predicted"/>
<keyword evidence="1" id="KW-0418">Kinase</keyword>
<dbReference type="RefSeq" id="WP_243345739.1">
    <property type="nucleotide sequence ID" value="NZ_AP027081.1"/>
</dbReference>
<dbReference type="AlphaFoldDB" id="A0AA48GQS6"/>
<dbReference type="Pfam" id="PF13189">
    <property type="entry name" value="Cytidylate_kin2"/>
    <property type="match status" value="1"/>
</dbReference>
<evidence type="ECO:0000313" key="2">
    <source>
        <dbReference type="Proteomes" id="UP001228113"/>
    </source>
</evidence>
<evidence type="ECO:0000313" key="1">
    <source>
        <dbReference type="EMBL" id="BDU75867.1"/>
    </source>
</evidence>
<keyword evidence="2" id="KW-1185">Reference proteome</keyword>
<dbReference type="InterPro" id="IPR027417">
    <property type="entry name" value="P-loop_NTPase"/>
</dbReference>
<protein>
    <submittedName>
        <fullName evidence="1">Cytidylate kinase</fullName>
    </submittedName>
</protein>
<dbReference type="KEGG" id="msea:METESE_08250"/>
<reference evidence="1" key="1">
    <citation type="journal article" date="2023" name="Int. J. Syst. Evol. Microbiol.">
        <title>Mesoterricola silvestris gen. nov., sp. nov., Mesoterricola sediminis sp. nov., Geothrix oryzae sp. nov., Geothrix edaphica sp. nov., Geothrix rubra sp. nov., and Geothrix limicola sp. nov., six novel members of Acidobacteriota isolated from soils.</title>
        <authorList>
            <person name="Itoh H."/>
            <person name="Sugisawa Y."/>
            <person name="Mise K."/>
            <person name="Xu Z."/>
            <person name="Kuniyasu M."/>
            <person name="Ushijima N."/>
            <person name="Kawano K."/>
            <person name="Kobayashi E."/>
            <person name="Shiratori Y."/>
            <person name="Masuda Y."/>
            <person name="Senoo K."/>
        </authorList>
    </citation>
    <scope>NUCLEOTIDE SEQUENCE</scope>
    <source>
        <strain evidence="1">W786</strain>
    </source>
</reference>
<sequence length="232" mass="25425">MATHSTLPATVEERLAGWAQIQERRAQAPQPAHPPATITLSRQFGCEGFPLALRLQARLEAATGLSWSVLDKALLEKVAQDEGISMRLLTDLGGATRYLEAFGFHPLGRVTQTQAFEKVARALVQVARQGRAIIVGQGGAVLCRGLDNAFHFRLEAGFEWRVASYMRFTGLGREAAEHEVKVQTRMRDQFIRQALDADVTDTGYYDAVFNNERHGVDAMAAAIEAYVGGALV</sequence>
<dbReference type="Gene3D" id="3.40.50.300">
    <property type="entry name" value="P-loop containing nucleotide triphosphate hydrolases"/>
    <property type="match status" value="1"/>
</dbReference>